<dbReference type="InParanoid" id="A0A059AXI0"/>
<evidence type="ECO:0000313" key="1">
    <source>
        <dbReference type="EMBL" id="KCW58692.1"/>
    </source>
</evidence>
<accession>A0A059AXI0</accession>
<protein>
    <submittedName>
        <fullName evidence="1">Uncharacterized protein</fullName>
    </submittedName>
</protein>
<organism evidence="1">
    <name type="scientific">Eucalyptus grandis</name>
    <name type="common">Flooded gum</name>
    <dbReference type="NCBI Taxonomy" id="71139"/>
    <lineage>
        <taxon>Eukaryota</taxon>
        <taxon>Viridiplantae</taxon>
        <taxon>Streptophyta</taxon>
        <taxon>Embryophyta</taxon>
        <taxon>Tracheophyta</taxon>
        <taxon>Spermatophyta</taxon>
        <taxon>Magnoliopsida</taxon>
        <taxon>eudicotyledons</taxon>
        <taxon>Gunneridae</taxon>
        <taxon>Pentapetalae</taxon>
        <taxon>rosids</taxon>
        <taxon>malvids</taxon>
        <taxon>Myrtales</taxon>
        <taxon>Myrtaceae</taxon>
        <taxon>Myrtoideae</taxon>
        <taxon>Eucalypteae</taxon>
        <taxon>Eucalyptus</taxon>
    </lineage>
</organism>
<proteinExistence type="predicted"/>
<sequence>MTLELTSLSVGQASRGRQSSLARRGVASLSASFALRFHVYFPPIAPCANVNGFYHRRIRDRSSCWVTHDQPKKADGLLRVTLLPKPFGVLKFIIMENFGQMQRLGQ</sequence>
<reference evidence="1" key="1">
    <citation type="submission" date="2013-07" db="EMBL/GenBank/DDBJ databases">
        <title>The genome of Eucalyptus grandis.</title>
        <authorList>
            <person name="Schmutz J."/>
            <person name="Hayes R."/>
            <person name="Myburg A."/>
            <person name="Tuskan G."/>
            <person name="Grattapaglia D."/>
            <person name="Rokhsar D.S."/>
        </authorList>
    </citation>
    <scope>NUCLEOTIDE SEQUENCE</scope>
    <source>
        <tissue evidence="1">Leaf extractions</tissue>
    </source>
</reference>
<name>A0A059AXI0_EUCGR</name>
<gene>
    <name evidence="1" type="ORF">EUGRSUZ_H01339</name>
</gene>
<dbReference type="AlphaFoldDB" id="A0A059AXI0"/>
<dbReference type="EMBL" id="KK198760">
    <property type="protein sequence ID" value="KCW58692.1"/>
    <property type="molecule type" value="Genomic_DNA"/>
</dbReference>
<dbReference type="Gramene" id="KCW58692">
    <property type="protein sequence ID" value="KCW58692"/>
    <property type="gene ID" value="EUGRSUZ_H01339"/>
</dbReference>